<dbReference type="EMBL" id="CALNXI010000926">
    <property type="protein sequence ID" value="CAH3147233.1"/>
    <property type="molecule type" value="Genomic_DNA"/>
</dbReference>
<evidence type="ECO:0000313" key="4">
    <source>
        <dbReference type="EMBL" id="CAH3147233.1"/>
    </source>
</evidence>
<evidence type="ECO:0000256" key="1">
    <source>
        <dbReference type="SAM" id="MobiDB-lite"/>
    </source>
</evidence>
<proteinExistence type="predicted"/>
<feature type="compositionally biased region" description="Basic and acidic residues" evidence="1">
    <location>
        <begin position="25"/>
        <end position="41"/>
    </location>
</feature>
<feature type="chain" id="PRO_5046137608" evidence="3">
    <location>
        <begin position="21"/>
        <end position="256"/>
    </location>
</feature>
<evidence type="ECO:0000256" key="2">
    <source>
        <dbReference type="SAM" id="Phobius"/>
    </source>
</evidence>
<keyword evidence="2" id="KW-1133">Transmembrane helix</keyword>
<protein>
    <submittedName>
        <fullName evidence="4">Uncharacterized protein</fullName>
    </submittedName>
</protein>
<evidence type="ECO:0000256" key="3">
    <source>
        <dbReference type="SAM" id="SignalP"/>
    </source>
</evidence>
<sequence length="256" mass="28366">MEGKFLVSLLILGLASSSLAKGGHRGRDHDHDRYHKKHDDDKKCPPLYTSPDLPMKCSTSGEGCSKITCSTQLDGQTVTLSLQFNSAEDVMSATITLKVPNLDYEWSHTFKSGDKIQVPGFPLKIKGVANADMYLMLKLVKGKMGVAFKVDLYVKIDSSEPLDVTLVKGKVPHMEHHRWSKCGRFASWFKRQSTAVKASIIVSAILVSLMVVFAIAYCCKKRRTSASKLGVKPPTYEEATYPVKSKVPMEPLVNEE</sequence>
<evidence type="ECO:0000313" key="5">
    <source>
        <dbReference type="Proteomes" id="UP001159427"/>
    </source>
</evidence>
<gene>
    <name evidence="4" type="ORF">PEVE_00044201</name>
</gene>
<keyword evidence="5" id="KW-1185">Reference proteome</keyword>
<comment type="caution">
    <text evidence="4">The sequence shown here is derived from an EMBL/GenBank/DDBJ whole genome shotgun (WGS) entry which is preliminary data.</text>
</comment>
<feature type="signal peptide" evidence="3">
    <location>
        <begin position="1"/>
        <end position="20"/>
    </location>
</feature>
<reference evidence="4 5" key="1">
    <citation type="submission" date="2022-05" db="EMBL/GenBank/DDBJ databases">
        <authorList>
            <consortium name="Genoscope - CEA"/>
            <person name="William W."/>
        </authorList>
    </citation>
    <scope>NUCLEOTIDE SEQUENCE [LARGE SCALE GENOMIC DNA]</scope>
</reference>
<accession>A0ABN8PN82</accession>
<name>A0ABN8PN82_9CNID</name>
<dbReference type="Proteomes" id="UP001159427">
    <property type="component" value="Unassembled WGS sequence"/>
</dbReference>
<keyword evidence="2" id="KW-0472">Membrane</keyword>
<feature type="transmembrane region" description="Helical" evidence="2">
    <location>
        <begin position="200"/>
        <end position="219"/>
    </location>
</feature>
<keyword evidence="2" id="KW-0812">Transmembrane</keyword>
<organism evidence="4 5">
    <name type="scientific">Porites evermanni</name>
    <dbReference type="NCBI Taxonomy" id="104178"/>
    <lineage>
        <taxon>Eukaryota</taxon>
        <taxon>Metazoa</taxon>
        <taxon>Cnidaria</taxon>
        <taxon>Anthozoa</taxon>
        <taxon>Hexacorallia</taxon>
        <taxon>Scleractinia</taxon>
        <taxon>Fungiina</taxon>
        <taxon>Poritidae</taxon>
        <taxon>Porites</taxon>
    </lineage>
</organism>
<feature type="region of interest" description="Disordered" evidence="1">
    <location>
        <begin position="20"/>
        <end position="41"/>
    </location>
</feature>
<keyword evidence="3" id="KW-0732">Signal</keyword>